<evidence type="ECO:0000313" key="4">
    <source>
        <dbReference type="Proteomes" id="UP000295221"/>
    </source>
</evidence>
<keyword evidence="1" id="KW-0472">Membrane</keyword>
<feature type="transmembrane region" description="Helical" evidence="1">
    <location>
        <begin position="111"/>
        <end position="137"/>
    </location>
</feature>
<evidence type="ECO:0000313" key="3">
    <source>
        <dbReference type="EMBL" id="TCO08703.1"/>
    </source>
</evidence>
<dbReference type="AlphaFoldDB" id="A0A4R2GM80"/>
<evidence type="ECO:0000259" key="2">
    <source>
        <dbReference type="Pfam" id="PF14340"/>
    </source>
</evidence>
<feature type="transmembrane region" description="Helical" evidence="1">
    <location>
        <begin position="87"/>
        <end position="105"/>
    </location>
</feature>
<dbReference type="Pfam" id="PF14340">
    <property type="entry name" value="DUF4395"/>
    <property type="match status" value="1"/>
</dbReference>
<name>A0A4R2GM80_9BACT</name>
<evidence type="ECO:0000256" key="1">
    <source>
        <dbReference type="SAM" id="Phobius"/>
    </source>
</evidence>
<dbReference type="EMBL" id="SLWK01000004">
    <property type="protein sequence ID" value="TCO08703.1"/>
    <property type="molecule type" value="Genomic_DNA"/>
</dbReference>
<protein>
    <submittedName>
        <fullName evidence="3">Uncharacterized protein DUF4395</fullName>
    </submittedName>
</protein>
<reference evidence="3 4" key="1">
    <citation type="submission" date="2019-03" db="EMBL/GenBank/DDBJ databases">
        <title>Genomic Encyclopedia of Type Strains, Phase IV (KMG-IV): sequencing the most valuable type-strain genomes for metagenomic binning, comparative biology and taxonomic classification.</title>
        <authorList>
            <person name="Goeker M."/>
        </authorList>
    </citation>
    <scope>NUCLEOTIDE SEQUENCE [LARGE SCALE GENOMIC DNA]</scope>
    <source>
        <strain evidence="3 4">DSM 24179</strain>
    </source>
</reference>
<keyword evidence="1" id="KW-0812">Transmembrane</keyword>
<proteinExistence type="predicted"/>
<feature type="domain" description="DUF4395" evidence="2">
    <location>
        <begin position="14"/>
        <end position="142"/>
    </location>
</feature>
<feature type="transmembrane region" description="Helical" evidence="1">
    <location>
        <begin position="21"/>
        <end position="47"/>
    </location>
</feature>
<accession>A0A4R2GM80</accession>
<sequence length="163" mass="18521">MKIETLCPVSKKMINKWVPRMSAVITTLLMLLYLYTQNYYIVFFLTVDFAFRGFDKSEYSPIAWLAKFIVKALPFKKEEENAGPKFFAARIGWVFTMVILLLTAFNLTTAALVVGGVLTFFAFLEASIGFCTACYVYPHLLRLCGMTPGGKPQEGSYFKQMEL</sequence>
<dbReference type="Proteomes" id="UP000295221">
    <property type="component" value="Unassembled WGS sequence"/>
</dbReference>
<gene>
    <name evidence="3" type="ORF">EV194_10414</name>
</gene>
<comment type="caution">
    <text evidence="3">The sequence shown here is derived from an EMBL/GenBank/DDBJ whole genome shotgun (WGS) entry which is preliminary data.</text>
</comment>
<keyword evidence="1" id="KW-1133">Transmembrane helix</keyword>
<dbReference type="InterPro" id="IPR025508">
    <property type="entry name" value="DUF4395"/>
</dbReference>
<dbReference type="RefSeq" id="WP_132433300.1">
    <property type="nucleotide sequence ID" value="NZ_SLWK01000004.1"/>
</dbReference>
<dbReference type="OrthoDB" id="1261922at2"/>
<organism evidence="3 4">
    <name type="scientific">Natronoflexus pectinivorans</name>
    <dbReference type="NCBI Taxonomy" id="682526"/>
    <lineage>
        <taxon>Bacteria</taxon>
        <taxon>Pseudomonadati</taxon>
        <taxon>Bacteroidota</taxon>
        <taxon>Bacteroidia</taxon>
        <taxon>Marinilabiliales</taxon>
        <taxon>Marinilabiliaceae</taxon>
        <taxon>Natronoflexus</taxon>
    </lineage>
</organism>
<keyword evidence="4" id="KW-1185">Reference proteome</keyword>